<dbReference type="InterPro" id="IPR001851">
    <property type="entry name" value="ABC_transp_permease"/>
</dbReference>
<evidence type="ECO:0000256" key="2">
    <source>
        <dbReference type="ARBA" id="ARBA00022475"/>
    </source>
</evidence>
<feature type="transmembrane region" description="Helical" evidence="6">
    <location>
        <begin position="61"/>
        <end position="79"/>
    </location>
</feature>
<organism evidence="7 8">
    <name type="scientific">Aureimonas jatrophae</name>
    <dbReference type="NCBI Taxonomy" id="1166073"/>
    <lineage>
        <taxon>Bacteria</taxon>
        <taxon>Pseudomonadati</taxon>
        <taxon>Pseudomonadota</taxon>
        <taxon>Alphaproteobacteria</taxon>
        <taxon>Hyphomicrobiales</taxon>
        <taxon>Aurantimonadaceae</taxon>
        <taxon>Aureimonas</taxon>
    </lineage>
</organism>
<dbReference type="PANTHER" id="PTHR47089:SF1">
    <property type="entry name" value="GUANOSINE ABC TRANSPORTER PERMEASE PROTEIN NUPP"/>
    <property type="match status" value="1"/>
</dbReference>
<evidence type="ECO:0000256" key="3">
    <source>
        <dbReference type="ARBA" id="ARBA00022692"/>
    </source>
</evidence>
<sequence length="352" mass="36006">MRIERREHRPVLFLVLAPIGAVALALALSGLLLALAGAPVLDAYRRIALGAFGSRLAATETLTRAAPLILTGLAVAVAFRARIWNIGAEGQLYLGAIAVAALGSSGGLLAGLPAPVLIPALMLAGALAGALLLIGPLLLRLRFGVDEVVTTLLLNFVVILFVSMLIEGPLRDPMAFGWPQSVPVAADATLPKILARSRLHLGLVVALGAAILVHVVMSRTVFGLEVRAAGLNPGAARFAGVPLVRTLLLAALVSGGLAGLAGAVEVMGVRGTVTTDLSPGYGYSGIVVAMLANLQPLGAVVAALFAAAMFVGADSMSRALGVPSFIADVTVSLSLLAMLVALLLVNFRVRLR</sequence>
<dbReference type="STRING" id="1166073.SAMN05192530_102538"/>
<feature type="transmembrane region" description="Helical" evidence="6">
    <location>
        <begin position="91"/>
        <end position="110"/>
    </location>
</feature>
<dbReference type="Proteomes" id="UP000198793">
    <property type="component" value="Unassembled WGS sequence"/>
</dbReference>
<dbReference type="EMBL" id="FNIT01000002">
    <property type="protein sequence ID" value="SDN94583.1"/>
    <property type="molecule type" value="Genomic_DNA"/>
</dbReference>
<keyword evidence="8" id="KW-1185">Reference proteome</keyword>
<dbReference type="AlphaFoldDB" id="A0A1H0FIT3"/>
<evidence type="ECO:0000256" key="4">
    <source>
        <dbReference type="ARBA" id="ARBA00022989"/>
    </source>
</evidence>
<gene>
    <name evidence="7" type="ORF">SAMN05192530_102538</name>
</gene>
<feature type="transmembrane region" description="Helical" evidence="6">
    <location>
        <begin position="148"/>
        <end position="166"/>
    </location>
</feature>
<dbReference type="Pfam" id="PF02653">
    <property type="entry name" value="BPD_transp_2"/>
    <property type="match status" value="1"/>
</dbReference>
<evidence type="ECO:0000313" key="8">
    <source>
        <dbReference type="Proteomes" id="UP000198793"/>
    </source>
</evidence>
<evidence type="ECO:0000256" key="1">
    <source>
        <dbReference type="ARBA" id="ARBA00004651"/>
    </source>
</evidence>
<dbReference type="PANTHER" id="PTHR47089">
    <property type="entry name" value="ABC TRANSPORTER, PERMEASE PROTEIN"/>
    <property type="match status" value="1"/>
</dbReference>
<comment type="subcellular location">
    <subcellularLocation>
        <location evidence="1">Cell membrane</location>
        <topology evidence="1">Multi-pass membrane protein</topology>
    </subcellularLocation>
</comment>
<feature type="transmembrane region" description="Helical" evidence="6">
    <location>
        <begin position="283"/>
        <end position="313"/>
    </location>
</feature>
<keyword evidence="2" id="KW-1003">Cell membrane</keyword>
<dbReference type="GO" id="GO:0005886">
    <property type="term" value="C:plasma membrane"/>
    <property type="evidence" value="ECO:0007669"/>
    <property type="project" value="UniProtKB-SubCell"/>
</dbReference>
<dbReference type="RefSeq" id="WP_090671434.1">
    <property type="nucleotide sequence ID" value="NZ_FNIT01000002.1"/>
</dbReference>
<accession>A0A1H0FIT3</accession>
<feature type="transmembrane region" description="Helical" evidence="6">
    <location>
        <begin position="199"/>
        <end position="222"/>
    </location>
</feature>
<evidence type="ECO:0000313" key="7">
    <source>
        <dbReference type="EMBL" id="SDN94583.1"/>
    </source>
</evidence>
<dbReference type="CDD" id="cd06580">
    <property type="entry name" value="TM_PBP1_transp_TpRbsC_like"/>
    <property type="match status" value="1"/>
</dbReference>
<feature type="transmembrane region" description="Helical" evidence="6">
    <location>
        <begin position="243"/>
        <end position="263"/>
    </location>
</feature>
<protein>
    <submittedName>
        <fullName evidence="7">Nucleoside ABC transporter membrane protein</fullName>
    </submittedName>
</protein>
<keyword evidence="5 6" id="KW-0472">Membrane</keyword>
<feature type="transmembrane region" description="Helical" evidence="6">
    <location>
        <begin position="116"/>
        <end position="139"/>
    </location>
</feature>
<dbReference type="GO" id="GO:0022857">
    <property type="term" value="F:transmembrane transporter activity"/>
    <property type="evidence" value="ECO:0007669"/>
    <property type="project" value="InterPro"/>
</dbReference>
<proteinExistence type="predicted"/>
<feature type="transmembrane region" description="Helical" evidence="6">
    <location>
        <begin position="325"/>
        <end position="347"/>
    </location>
</feature>
<keyword evidence="3 6" id="KW-0812">Transmembrane</keyword>
<keyword evidence="4 6" id="KW-1133">Transmembrane helix</keyword>
<evidence type="ECO:0000256" key="5">
    <source>
        <dbReference type="ARBA" id="ARBA00023136"/>
    </source>
</evidence>
<feature type="transmembrane region" description="Helical" evidence="6">
    <location>
        <begin position="12"/>
        <end position="41"/>
    </location>
</feature>
<reference evidence="7 8" key="1">
    <citation type="submission" date="2016-10" db="EMBL/GenBank/DDBJ databases">
        <authorList>
            <person name="de Groot N.N."/>
        </authorList>
    </citation>
    <scope>NUCLEOTIDE SEQUENCE [LARGE SCALE GENOMIC DNA]</scope>
    <source>
        <strain evidence="8">L7-484,KACC 16230,DSM 25025</strain>
    </source>
</reference>
<evidence type="ECO:0000256" key="6">
    <source>
        <dbReference type="SAM" id="Phobius"/>
    </source>
</evidence>
<name>A0A1H0FIT3_9HYPH</name>
<dbReference type="OrthoDB" id="9809785at2"/>